<keyword evidence="1" id="KW-0472">Membrane</keyword>
<keyword evidence="1" id="KW-1133">Transmembrane helix</keyword>
<keyword evidence="1" id="KW-0812">Transmembrane</keyword>
<evidence type="ECO:0000313" key="2">
    <source>
        <dbReference type="EMBL" id="CAA7038591.1"/>
    </source>
</evidence>
<dbReference type="EMBL" id="CACVBM020001196">
    <property type="protein sequence ID" value="CAA7038591.1"/>
    <property type="molecule type" value="Genomic_DNA"/>
</dbReference>
<name>A0A6D2JFL4_9BRAS</name>
<comment type="caution">
    <text evidence="2">The sequence shown here is derived from an EMBL/GenBank/DDBJ whole genome shotgun (WGS) entry which is preliminary data.</text>
</comment>
<gene>
    <name evidence="2" type="ORF">MERR_LOCUS25826</name>
</gene>
<evidence type="ECO:0000256" key="1">
    <source>
        <dbReference type="SAM" id="Phobius"/>
    </source>
</evidence>
<dbReference type="Proteomes" id="UP000467841">
    <property type="component" value="Unassembled WGS sequence"/>
</dbReference>
<keyword evidence="3" id="KW-1185">Reference proteome</keyword>
<accession>A0A6D2JFL4</accession>
<evidence type="ECO:0000313" key="3">
    <source>
        <dbReference type="Proteomes" id="UP000467841"/>
    </source>
</evidence>
<reference evidence="2" key="1">
    <citation type="submission" date="2020-01" db="EMBL/GenBank/DDBJ databases">
        <authorList>
            <person name="Mishra B."/>
        </authorList>
    </citation>
    <scope>NUCLEOTIDE SEQUENCE [LARGE SCALE GENOMIC DNA]</scope>
</reference>
<dbReference type="AlphaFoldDB" id="A0A6D2JFL4"/>
<organism evidence="2 3">
    <name type="scientific">Microthlaspi erraticum</name>
    <dbReference type="NCBI Taxonomy" id="1685480"/>
    <lineage>
        <taxon>Eukaryota</taxon>
        <taxon>Viridiplantae</taxon>
        <taxon>Streptophyta</taxon>
        <taxon>Embryophyta</taxon>
        <taxon>Tracheophyta</taxon>
        <taxon>Spermatophyta</taxon>
        <taxon>Magnoliopsida</taxon>
        <taxon>eudicotyledons</taxon>
        <taxon>Gunneridae</taxon>
        <taxon>Pentapetalae</taxon>
        <taxon>rosids</taxon>
        <taxon>malvids</taxon>
        <taxon>Brassicales</taxon>
        <taxon>Brassicaceae</taxon>
        <taxon>Coluteocarpeae</taxon>
        <taxon>Microthlaspi</taxon>
    </lineage>
</organism>
<sequence length="113" mass="12913">MPPNLRAVVAQCNRLGGRSNGCRQTRNFSSTPELEGMGRRLVAKWMRTSVFPWAAIGFMGFSGWEAVGLIRYYLKAKVTLEEFELRKQRHKEVVAKAGREIDEILAKRRGKMN</sequence>
<proteinExistence type="predicted"/>
<protein>
    <submittedName>
        <fullName evidence="2">Uncharacterized protein</fullName>
    </submittedName>
</protein>
<feature type="transmembrane region" description="Helical" evidence="1">
    <location>
        <begin position="50"/>
        <end position="74"/>
    </location>
</feature>